<dbReference type="AlphaFoldDB" id="A0A067RF32"/>
<gene>
    <name evidence="3" type="ORF">L798_02290</name>
</gene>
<dbReference type="InterPro" id="IPR039921">
    <property type="entry name" value="Inscuteable"/>
</dbReference>
<sequence length="958" mass="104414">MGEFQRSRSKVWWSNYAEVDTEDDRNVGWGGAGPVLSPSRGSSSSPSSSHKSQDSGFSDSEASSTTGGAGHSFKPSPASSQEPDRNASPVQDPQEVTGRNQDCQCPQTGKIVSGETSSVRHNSPVSKQKGQLFSQCSCLGQTSQNDIDGSTTENAERQIDINPELTHRIVQCPTQLPVTKLREKFLRDCICLNQTPENDCVPECPDRSGSDKPASPLQTEKQTRQEISQQSGEECTRAETDDVIGEQQEHRETIIPQECVNSEERSLQTRPQNTLNRAVPVPAVRRSQRSHKESLSKSVRESPIASPRSLKNEYISHSQCNTNSLSLHKPSEEGSDHLHSPSKQINKPLDLSVQLLSSQGRSRQQGSSLEDISSSPSSADQRNVSSPRPPSDPEESPSGKPLCSELPEQLGSPAHTSTPKLLVTPNRPLRCSGSGKKHCRPVNLLNNFTSGSKPDGASSERNPVQRWLGELATLCEPECMTTLQSKSLAVDLSHQVAMMAAATTDTVKMLQEGTKLISTEFAKLCQQLDYGKMEHVGPLVQSLVGLVTEFIHEHCNKQEETRKRSQTEQETLTEVCDRLRITAARHPPNKEELTSEITELGNNFTNIVDNILTHHISVLVEVLEEPTSDMALRSALSSLTAFGLEGPHLSRLVAHCSGVRALLSICLESRSSTIRTAALRALATVCCVAEAIRQLEQAGGVEILSEMLSEEARPEPEVSEAAAVLAQITAPWVEDNHTVHGLSEQLSSLVHSLTRLASTTASCETLLLSAAALANLTFMEPRTVWPLLEQGTAGKLLQAVKRQGPKVSVFLQEQAATLIANMAAVPESRPHLAEQRAVVALLCFLQIRHSPLQRAPEIAAAERVQQKSAIALSRLCSDPVVAAQVVELQGVNRLVRLCKEERERNHSDGVLVACLAALRKISANCGTKVIEDLDAMELVEPRLLDSFLIYSSRQESYV</sequence>
<dbReference type="EMBL" id="KK852506">
    <property type="protein sequence ID" value="KDR22491.1"/>
    <property type="molecule type" value="Genomic_DNA"/>
</dbReference>
<accession>A0A067RF32</accession>
<dbReference type="Pfam" id="PF19427">
    <property type="entry name" value="Insc_C"/>
    <property type="match status" value="1"/>
</dbReference>
<feature type="region of interest" description="Disordered" evidence="1">
    <location>
        <begin position="201"/>
        <end position="436"/>
    </location>
</feature>
<dbReference type="PANTHER" id="PTHR21386:SF0">
    <property type="entry name" value="PROTEIN INSCUTEABLE HOMOLOG"/>
    <property type="match status" value="1"/>
</dbReference>
<dbReference type="InterPro" id="IPR011989">
    <property type="entry name" value="ARM-like"/>
</dbReference>
<feature type="compositionally biased region" description="Basic and acidic residues" evidence="1">
    <location>
        <begin position="329"/>
        <end position="339"/>
    </location>
</feature>
<feature type="compositionally biased region" description="Polar residues" evidence="1">
    <location>
        <begin position="57"/>
        <end position="66"/>
    </location>
</feature>
<evidence type="ECO:0000313" key="4">
    <source>
        <dbReference type="Proteomes" id="UP000027135"/>
    </source>
</evidence>
<organism evidence="3 4">
    <name type="scientific">Zootermopsis nevadensis</name>
    <name type="common">Dampwood termite</name>
    <dbReference type="NCBI Taxonomy" id="136037"/>
    <lineage>
        <taxon>Eukaryota</taxon>
        <taxon>Metazoa</taxon>
        <taxon>Ecdysozoa</taxon>
        <taxon>Arthropoda</taxon>
        <taxon>Hexapoda</taxon>
        <taxon>Insecta</taxon>
        <taxon>Pterygota</taxon>
        <taxon>Neoptera</taxon>
        <taxon>Polyneoptera</taxon>
        <taxon>Dictyoptera</taxon>
        <taxon>Blattodea</taxon>
        <taxon>Blattoidea</taxon>
        <taxon>Termitoidae</taxon>
        <taxon>Termopsidae</taxon>
        <taxon>Zootermopsis</taxon>
    </lineage>
</organism>
<dbReference type="InterPro" id="IPR000225">
    <property type="entry name" value="Armadillo"/>
</dbReference>
<dbReference type="STRING" id="136037.A0A067RF32"/>
<feature type="compositionally biased region" description="Polar residues" evidence="1">
    <location>
        <begin position="216"/>
        <end position="233"/>
    </location>
</feature>
<proteinExistence type="predicted"/>
<evidence type="ECO:0000313" key="3">
    <source>
        <dbReference type="EMBL" id="KDR22491.1"/>
    </source>
</evidence>
<dbReference type="GO" id="GO:0008356">
    <property type="term" value="P:asymmetric cell division"/>
    <property type="evidence" value="ECO:0007669"/>
    <property type="project" value="InterPro"/>
</dbReference>
<feature type="region of interest" description="Disordered" evidence="1">
    <location>
        <begin position="19"/>
        <end position="128"/>
    </location>
</feature>
<dbReference type="GO" id="GO:0009786">
    <property type="term" value="P:regulation of asymmetric cell division"/>
    <property type="evidence" value="ECO:0007669"/>
    <property type="project" value="TreeGrafter"/>
</dbReference>
<dbReference type="InterPro" id="IPR045789">
    <property type="entry name" value="Insc_C"/>
</dbReference>
<dbReference type="GO" id="GO:0000132">
    <property type="term" value="P:establishment of mitotic spindle orientation"/>
    <property type="evidence" value="ECO:0007669"/>
    <property type="project" value="TreeGrafter"/>
</dbReference>
<feature type="compositionally biased region" description="Low complexity" evidence="1">
    <location>
        <begin position="351"/>
        <end position="378"/>
    </location>
</feature>
<dbReference type="Gene3D" id="6.20.200.10">
    <property type="entry name" value="Inscuteable LGN-binding domain"/>
    <property type="match status" value="1"/>
</dbReference>
<dbReference type="InParanoid" id="A0A067RF32"/>
<evidence type="ECO:0000256" key="1">
    <source>
        <dbReference type="SAM" id="MobiDB-lite"/>
    </source>
</evidence>
<feature type="compositionally biased region" description="Polar residues" evidence="1">
    <location>
        <begin position="315"/>
        <end position="326"/>
    </location>
</feature>
<dbReference type="CDD" id="cd21966">
    <property type="entry name" value="INSC_LBD"/>
    <property type="match status" value="1"/>
</dbReference>
<dbReference type="GO" id="GO:0045179">
    <property type="term" value="C:apical cortex"/>
    <property type="evidence" value="ECO:0007669"/>
    <property type="project" value="TreeGrafter"/>
</dbReference>
<dbReference type="SUPFAM" id="SSF48371">
    <property type="entry name" value="ARM repeat"/>
    <property type="match status" value="1"/>
</dbReference>
<dbReference type="eggNOG" id="ENOG502QRY2">
    <property type="taxonomic scope" value="Eukaryota"/>
</dbReference>
<feature type="compositionally biased region" description="Polar residues" evidence="1">
    <location>
        <begin position="114"/>
        <end position="128"/>
    </location>
</feature>
<dbReference type="PANTHER" id="PTHR21386">
    <property type="entry name" value="INSCUTEABLE"/>
    <property type="match status" value="1"/>
</dbReference>
<feature type="compositionally biased region" description="Low complexity" evidence="1">
    <location>
        <begin position="34"/>
        <end position="56"/>
    </location>
</feature>
<reference evidence="3 4" key="1">
    <citation type="journal article" date="2014" name="Nat. Commun.">
        <title>Molecular traces of alternative social organization in a termite genome.</title>
        <authorList>
            <person name="Terrapon N."/>
            <person name="Li C."/>
            <person name="Robertson H.M."/>
            <person name="Ji L."/>
            <person name="Meng X."/>
            <person name="Booth W."/>
            <person name="Chen Z."/>
            <person name="Childers C.P."/>
            <person name="Glastad K.M."/>
            <person name="Gokhale K."/>
            <person name="Gowin J."/>
            <person name="Gronenberg W."/>
            <person name="Hermansen R.A."/>
            <person name="Hu H."/>
            <person name="Hunt B.G."/>
            <person name="Huylmans A.K."/>
            <person name="Khalil S.M."/>
            <person name="Mitchell R.D."/>
            <person name="Munoz-Torres M.C."/>
            <person name="Mustard J.A."/>
            <person name="Pan H."/>
            <person name="Reese J.T."/>
            <person name="Scharf M.E."/>
            <person name="Sun F."/>
            <person name="Vogel H."/>
            <person name="Xiao J."/>
            <person name="Yang W."/>
            <person name="Yang Z."/>
            <person name="Yang Z."/>
            <person name="Zhou J."/>
            <person name="Zhu J."/>
            <person name="Brent C.S."/>
            <person name="Elsik C.G."/>
            <person name="Goodisman M.A."/>
            <person name="Liberles D.A."/>
            <person name="Roe R.M."/>
            <person name="Vargo E.L."/>
            <person name="Vilcinskas A."/>
            <person name="Wang J."/>
            <person name="Bornberg-Bauer E."/>
            <person name="Korb J."/>
            <person name="Zhang G."/>
            <person name="Liebig J."/>
        </authorList>
    </citation>
    <scope>NUCLEOTIDE SEQUENCE [LARGE SCALE GENOMIC DNA]</scope>
    <source>
        <tissue evidence="3">Whole organism</tissue>
    </source>
</reference>
<dbReference type="GO" id="GO:0045176">
    <property type="term" value="P:apical protein localization"/>
    <property type="evidence" value="ECO:0007669"/>
    <property type="project" value="TreeGrafter"/>
</dbReference>
<evidence type="ECO:0000259" key="2">
    <source>
        <dbReference type="Pfam" id="PF19427"/>
    </source>
</evidence>
<feature type="compositionally biased region" description="Basic and acidic residues" evidence="1">
    <location>
        <begin position="290"/>
        <end position="300"/>
    </location>
</feature>
<feature type="compositionally biased region" description="Polar residues" evidence="1">
    <location>
        <begin position="97"/>
        <end position="107"/>
    </location>
</feature>
<dbReference type="InterPro" id="IPR016024">
    <property type="entry name" value="ARM-type_fold"/>
</dbReference>
<dbReference type="Proteomes" id="UP000027135">
    <property type="component" value="Unassembled WGS sequence"/>
</dbReference>
<dbReference type="Gene3D" id="1.25.10.10">
    <property type="entry name" value="Leucine-rich Repeat Variant"/>
    <property type="match status" value="1"/>
</dbReference>
<keyword evidence="4" id="KW-1185">Reference proteome</keyword>
<dbReference type="SMART" id="SM00185">
    <property type="entry name" value="ARM"/>
    <property type="match status" value="3"/>
</dbReference>
<feature type="domain" description="Protein inscuteable homologue C-terminal" evidence="2">
    <location>
        <begin position="516"/>
        <end position="958"/>
    </location>
</feature>
<name>A0A067RF32_ZOONE</name>
<dbReference type="OrthoDB" id="5796379at2759"/>
<protein>
    <submittedName>
        <fullName evidence="3">Inscuteable-like protein</fullName>
    </submittedName>
</protein>
<dbReference type="InterPro" id="IPR038205">
    <property type="entry name" value="INSC_LBD_sf"/>
</dbReference>
<dbReference type="GO" id="GO:0008093">
    <property type="term" value="F:cytoskeletal anchor activity"/>
    <property type="evidence" value="ECO:0007669"/>
    <property type="project" value="TreeGrafter"/>
</dbReference>